<feature type="domain" description="EF-hand" evidence="3">
    <location>
        <begin position="110"/>
        <end position="145"/>
    </location>
</feature>
<accession>A0AAJ6ZVX0</accession>
<dbReference type="GO" id="GO:0016460">
    <property type="term" value="C:myosin II complex"/>
    <property type="evidence" value="ECO:0007669"/>
    <property type="project" value="TreeGrafter"/>
</dbReference>
<evidence type="ECO:0000313" key="4">
    <source>
        <dbReference type="RefSeq" id="XP_013180059.1"/>
    </source>
</evidence>
<dbReference type="Proteomes" id="UP000694872">
    <property type="component" value="Unplaced"/>
</dbReference>
<sequence length="217" mass="25177">MKANIPGNIIDPLGDKAPRFSEQHLNEILEWFEEKSQPVSVPDIDEPLKFVNVDQLMQFLEERRFHKRGFYYPTFGEVISEAETFNAGTTRIFTKEQILYMLDKWVIEAKIKHELKLAFKVFDSENRSFLDIDEIRVIATSVGEPFDEDETIELLRDANVRGDGNVYYEDFVESLFSLAPELYNIKAEYLFEDPEGDPSQIESDLEVPAPAQTKEKK</sequence>
<dbReference type="SUPFAM" id="SSF47473">
    <property type="entry name" value="EF-hand"/>
    <property type="match status" value="1"/>
</dbReference>
<dbReference type="InterPro" id="IPR011992">
    <property type="entry name" value="EF-hand-dom_pair"/>
</dbReference>
<proteinExistence type="predicted"/>
<dbReference type="FunFam" id="1.10.238.10:FF:000001">
    <property type="entry name" value="Calmodulin 1"/>
    <property type="match status" value="1"/>
</dbReference>
<dbReference type="Gene3D" id="1.10.238.10">
    <property type="entry name" value="EF-hand"/>
    <property type="match status" value="1"/>
</dbReference>
<dbReference type="AlphaFoldDB" id="A0AAJ6ZVX0"/>
<dbReference type="RefSeq" id="XP_013180059.1">
    <property type="nucleotide sequence ID" value="XM_013324605.1"/>
</dbReference>
<dbReference type="InterPro" id="IPR002048">
    <property type="entry name" value="EF_hand_dom"/>
</dbReference>
<dbReference type="KEGG" id="pxu:106126765"/>
<gene>
    <name evidence="4" type="primary">LOC106126765</name>
</gene>
<dbReference type="GO" id="GO:0005509">
    <property type="term" value="F:calcium ion binding"/>
    <property type="evidence" value="ECO:0007669"/>
    <property type="project" value="InterPro"/>
</dbReference>
<name>A0AAJ6ZVX0_PAPXU</name>
<feature type="region of interest" description="Disordered" evidence="2">
    <location>
        <begin position="194"/>
        <end position="217"/>
    </location>
</feature>
<dbReference type="PROSITE" id="PS50222">
    <property type="entry name" value="EF_HAND_2"/>
    <property type="match status" value="1"/>
</dbReference>
<dbReference type="PANTHER" id="PTHR23048">
    <property type="entry name" value="MYOSIN LIGHT CHAIN 1, 3"/>
    <property type="match status" value="1"/>
</dbReference>
<organism evidence="4">
    <name type="scientific">Papilio xuthus</name>
    <name type="common">Asian swallowtail butterfly</name>
    <dbReference type="NCBI Taxonomy" id="66420"/>
    <lineage>
        <taxon>Eukaryota</taxon>
        <taxon>Metazoa</taxon>
        <taxon>Ecdysozoa</taxon>
        <taxon>Arthropoda</taxon>
        <taxon>Hexapoda</taxon>
        <taxon>Insecta</taxon>
        <taxon>Pterygota</taxon>
        <taxon>Neoptera</taxon>
        <taxon>Endopterygota</taxon>
        <taxon>Lepidoptera</taxon>
        <taxon>Glossata</taxon>
        <taxon>Ditrysia</taxon>
        <taxon>Papilionoidea</taxon>
        <taxon>Papilionidae</taxon>
        <taxon>Papilioninae</taxon>
        <taxon>Papilio</taxon>
    </lineage>
</organism>
<evidence type="ECO:0000256" key="2">
    <source>
        <dbReference type="SAM" id="MobiDB-lite"/>
    </source>
</evidence>
<keyword evidence="1" id="KW-0677">Repeat</keyword>
<dbReference type="GeneID" id="106126765"/>
<protein>
    <submittedName>
        <fullName evidence="4">Uncharacterized protein LOC106126765</fullName>
    </submittedName>
</protein>
<dbReference type="InterPro" id="IPR050230">
    <property type="entry name" value="CALM/Myosin/TropC-like"/>
</dbReference>
<dbReference type="PANTHER" id="PTHR23048:SF0">
    <property type="entry name" value="CALMODULIN LIKE 3"/>
    <property type="match status" value="1"/>
</dbReference>
<dbReference type="Pfam" id="PF13499">
    <property type="entry name" value="EF-hand_7"/>
    <property type="match status" value="1"/>
</dbReference>
<evidence type="ECO:0000256" key="1">
    <source>
        <dbReference type="ARBA" id="ARBA00022737"/>
    </source>
</evidence>
<reference evidence="4" key="1">
    <citation type="submission" date="2025-08" db="UniProtKB">
        <authorList>
            <consortium name="RefSeq"/>
        </authorList>
    </citation>
    <scope>IDENTIFICATION</scope>
</reference>
<evidence type="ECO:0000259" key="3">
    <source>
        <dbReference type="PROSITE" id="PS50222"/>
    </source>
</evidence>